<accession>A0ABY5DFA1</accession>
<dbReference type="Proteomes" id="UP001055940">
    <property type="component" value="Chromosome"/>
</dbReference>
<evidence type="ECO:0000313" key="2">
    <source>
        <dbReference type="Proteomes" id="UP001055940"/>
    </source>
</evidence>
<dbReference type="RefSeq" id="WP_254420616.1">
    <property type="nucleotide sequence ID" value="NZ_BAAAJB010000058.1"/>
</dbReference>
<organism evidence="1 2">
    <name type="scientific">Nocardiopsis exhalans</name>
    <dbReference type="NCBI Taxonomy" id="163604"/>
    <lineage>
        <taxon>Bacteria</taxon>
        <taxon>Bacillati</taxon>
        <taxon>Actinomycetota</taxon>
        <taxon>Actinomycetes</taxon>
        <taxon>Streptosporangiales</taxon>
        <taxon>Nocardiopsidaceae</taxon>
        <taxon>Nocardiopsis</taxon>
    </lineage>
</organism>
<name>A0ABY5DFA1_9ACTN</name>
<dbReference type="EMBL" id="CP099837">
    <property type="protein sequence ID" value="USY21777.1"/>
    <property type="molecule type" value="Genomic_DNA"/>
</dbReference>
<evidence type="ECO:0000313" key="1">
    <source>
        <dbReference type="EMBL" id="USY21777.1"/>
    </source>
</evidence>
<sequence>MITEEYKGLEDLTDNEYEHLVKLGNQVHACRNMMNSRHGLACVDSYTEAEWAFYAACDAFNADPSEMFFELT</sequence>
<keyword evidence="2" id="KW-1185">Reference proteome</keyword>
<gene>
    <name evidence="1" type="ORF">NE857_09300</name>
</gene>
<protein>
    <submittedName>
        <fullName evidence="1">Uncharacterized protein</fullName>
    </submittedName>
</protein>
<reference evidence="1" key="1">
    <citation type="submission" date="2022-06" db="EMBL/GenBank/DDBJ databases">
        <authorList>
            <person name="Ping M."/>
        </authorList>
    </citation>
    <scope>NUCLEOTIDE SEQUENCE</scope>
    <source>
        <strain evidence="1">JCM11759T</strain>
    </source>
</reference>
<proteinExistence type="predicted"/>